<feature type="transmembrane region" description="Helical" evidence="5">
    <location>
        <begin position="85"/>
        <end position="105"/>
    </location>
</feature>
<dbReference type="InterPro" id="IPR036259">
    <property type="entry name" value="MFS_trans_sf"/>
</dbReference>
<comment type="caution">
    <text evidence="7">The sequence shown here is derived from an EMBL/GenBank/DDBJ whole genome shotgun (WGS) entry which is preliminary data.</text>
</comment>
<reference evidence="7 8" key="1">
    <citation type="submission" date="2015-07" db="EMBL/GenBank/DDBJ databases">
        <title>Comparative genomics of the Sigatoka disease complex on banana suggests a link between parallel evolutionary changes in Pseudocercospora fijiensis and Pseudocercospora eumusae and increased virulence on the banana host.</title>
        <authorList>
            <person name="Chang T.-C."/>
            <person name="Salvucci A."/>
            <person name="Crous P.W."/>
            <person name="Stergiopoulos I."/>
        </authorList>
    </citation>
    <scope>NUCLEOTIDE SEQUENCE [LARGE SCALE GENOMIC DNA]</scope>
    <source>
        <strain evidence="7 8">CBS 114824</strain>
    </source>
</reference>
<dbReference type="OrthoDB" id="5376138at2759"/>
<evidence type="ECO:0000313" key="7">
    <source>
        <dbReference type="EMBL" id="KXT03662.1"/>
    </source>
</evidence>
<dbReference type="Proteomes" id="UP000070133">
    <property type="component" value="Unassembled WGS sequence"/>
</dbReference>
<dbReference type="SUPFAM" id="SSF103473">
    <property type="entry name" value="MFS general substrate transporter"/>
    <property type="match status" value="1"/>
</dbReference>
<evidence type="ECO:0000256" key="5">
    <source>
        <dbReference type="SAM" id="Phobius"/>
    </source>
</evidence>
<feature type="transmembrane region" description="Helical" evidence="5">
    <location>
        <begin position="152"/>
        <end position="170"/>
    </location>
</feature>
<keyword evidence="3 5" id="KW-1133">Transmembrane helix</keyword>
<keyword evidence="8" id="KW-1185">Reference proteome</keyword>
<evidence type="ECO:0000256" key="3">
    <source>
        <dbReference type="ARBA" id="ARBA00022989"/>
    </source>
</evidence>
<evidence type="ECO:0000313" key="8">
    <source>
        <dbReference type="Proteomes" id="UP000070133"/>
    </source>
</evidence>
<protein>
    <recommendedName>
        <fullName evidence="6">Major facilitator superfamily (MFS) profile domain-containing protein</fullName>
    </recommendedName>
</protein>
<evidence type="ECO:0000256" key="4">
    <source>
        <dbReference type="ARBA" id="ARBA00023136"/>
    </source>
</evidence>
<feature type="transmembrane region" description="Helical" evidence="5">
    <location>
        <begin position="428"/>
        <end position="448"/>
    </location>
</feature>
<evidence type="ECO:0000256" key="1">
    <source>
        <dbReference type="ARBA" id="ARBA00004141"/>
    </source>
</evidence>
<keyword evidence="2 5" id="KW-0812">Transmembrane</keyword>
<dbReference type="PROSITE" id="PS50850">
    <property type="entry name" value="MFS"/>
    <property type="match status" value="1"/>
</dbReference>
<feature type="transmembrane region" description="Helical" evidence="5">
    <location>
        <begin position="357"/>
        <end position="378"/>
    </location>
</feature>
<name>A0A139HMN7_9PEZI</name>
<gene>
    <name evidence="7" type="ORF">AC578_5174</name>
</gene>
<sequence length="543" mass="60139">MARDEFELQDHGAPIVIGSDRGSSVAKDVVNVDQHERHTSDSNKAVAGVSVDRISNNEPDGFNNILEEKTHPQYTAKCWTSQRKWMILVAMWFVQVSQNYNAAVFPSMFPFIEEHFHKTSEQANIGQMLFLVLYAFGCELWAPFSEDFGRKWVLFSSLFLVFCWQILLGASPTFTAILVARALGGLSSAGGSVTLGMVADMYEPETQFQAVAFTCFGSVSGSVFAPIISGIVAMTLGGRWVAYMSVILAGLTILIHLFIVPETRAEVLLDRKAKQIRVTDAEGPGKDIKGPWEANPLKARLQPRAVWKMLYRPYVLLITEPIVLFNSLLSGFSDALIFSGLESFGYIMAKWNFNQAQVGYCFASLMIGYIIGWALWSLHYRLNPGRPAKNNNCPEERLWLLCWIVPLEAAGLIGLAFCSLGPNYGVPWIAPLICVGLVGIANYGIYIATIDYLIAAYGPYAASATGGNGFCRDLFAGLAALYTKKAYTTIAVNTPYELVWPTLIFGIIGVALAVPVYVFYFKGEWFRVRSKYAMDLEAERQGH</sequence>
<feature type="transmembrane region" description="Helical" evidence="5">
    <location>
        <begin position="398"/>
        <end position="422"/>
    </location>
</feature>
<keyword evidence="4 5" id="KW-0472">Membrane</keyword>
<dbReference type="PANTHER" id="PTHR23502:SF3">
    <property type="entry name" value="MAJOR FACILITATOR SUPERFAMILY (MFS) PROFILE DOMAIN-CONTAINING PROTEIN-RELATED"/>
    <property type="match status" value="1"/>
</dbReference>
<dbReference type="GO" id="GO:0022857">
    <property type="term" value="F:transmembrane transporter activity"/>
    <property type="evidence" value="ECO:0007669"/>
    <property type="project" value="InterPro"/>
</dbReference>
<dbReference type="Gene3D" id="1.20.1250.20">
    <property type="entry name" value="MFS general substrate transporter like domains"/>
    <property type="match status" value="1"/>
</dbReference>
<dbReference type="Pfam" id="PF07690">
    <property type="entry name" value="MFS_1"/>
    <property type="match status" value="1"/>
</dbReference>
<evidence type="ECO:0000259" key="6">
    <source>
        <dbReference type="PROSITE" id="PS50850"/>
    </source>
</evidence>
<dbReference type="AlphaFoldDB" id="A0A139HMN7"/>
<feature type="transmembrane region" description="Helical" evidence="5">
    <location>
        <begin position="314"/>
        <end position="337"/>
    </location>
</feature>
<dbReference type="GO" id="GO:0005886">
    <property type="term" value="C:plasma membrane"/>
    <property type="evidence" value="ECO:0007669"/>
    <property type="project" value="TreeGrafter"/>
</dbReference>
<feature type="transmembrane region" description="Helical" evidence="5">
    <location>
        <begin position="210"/>
        <end position="234"/>
    </location>
</feature>
<dbReference type="PANTHER" id="PTHR23502">
    <property type="entry name" value="MAJOR FACILITATOR SUPERFAMILY"/>
    <property type="match status" value="1"/>
</dbReference>
<dbReference type="EMBL" id="LFZN01000028">
    <property type="protein sequence ID" value="KXT03662.1"/>
    <property type="molecule type" value="Genomic_DNA"/>
</dbReference>
<feature type="transmembrane region" description="Helical" evidence="5">
    <location>
        <begin position="502"/>
        <end position="521"/>
    </location>
</feature>
<proteinExistence type="predicted"/>
<dbReference type="InterPro" id="IPR011701">
    <property type="entry name" value="MFS"/>
</dbReference>
<feature type="transmembrane region" description="Helical" evidence="5">
    <location>
        <begin position="176"/>
        <end position="198"/>
    </location>
</feature>
<comment type="subcellular location">
    <subcellularLocation>
        <location evidence="1">Membrane</location>
        <topology evidence="1">Multi-pass membrane protein</topology>
    </subcellularLocation>
</comment>
<feature type="domain" description="Major facilitator superfamily (MFS) profile" evidence="6">
    <location>
        <begin position="87"/>
        <end position="543"/>
    </location>
</feature>
<feature type="transmembrane region" description="Helical" evidence="5">
    <location>
        <begin position="460"/>
        <end position="482"/>
    </location>
</feature>
<evidence type="ECO:0000256" key="2">
    <source>
        <dbReference type="ARBA" id="ARBA00022692"/>
    </source>
</evidence>
<dbReference type="InterPro" id="IPR020846">
    <property type="entry name" value="MFS_dom"/>
</dbReference>
<feature type="transmembrane region" description="Helical" evidence="5">
    <location>
        <begin position="125"/>
        <end position="145"/>
    </location>
</feature>
<feature type="transmembrane region" description="Helical" evidence="5">
    <location>
        <begin position="240"/>
        <end position="260"/>
    </location>
</feature>
<organism evidence="7 8">
    <name type="scientific">Pseudocercospora eumusae</name>
    <dbReference type="NCBI Taxonomy" id="321146"/>
    <lineage>
        <taxon>Eukaryota</taxon>
        <taxon>Fungi</taxon>
        <taxon>Dikarya</taxon>
        <taxon>Ascomycota</taxon>
        <taxon>Pezizomycotina</taxon>
        <taxon>Dothideomycetes</taxon>
        <taxon>Dothideomycetidae</taxon>
        <taxon>Mycosphaerellales</taxon>
        <taxon>Mycosphaerellaceae</taxon>
        <taxon>Pseudocercospora</taxon>
    </lineage>
</organism>
<accession>A0A139HMN7</accession>